<comment type="caution">
    <text evidence="2">The sequence shown here is derived from an EMBL/GenBank/DDBJ whole genome shotgun (WGS) entry which is preliminary data.</text>
</comment>
<keyword evidence="3" id="KW-1185">Reference proteome</keyword>
<dbReference type="Proteomes" id="UP000811609">
    <property type="component" value="Chromosome 6"/>
</dbReference>
<dbReference type="InterPro" id="IPR052079">
    <property type="entry name" value="E3_ligase/Copine_domain"/>
</dbReference>
<name>A0A8T1Q922_CARIL</name>
<dbReference type="PANTHER" id="PTHR45751">
    <property type="entry name" value="COPINE FAMILY PROTEIN 1"/>
    <property type="match status" value="1"/>
</dbReference>
<gene>
    <name evidence="2" type="ORF">CIPAW_06G073500</name>
</gene>
<protein>
    <recommendedName>
        <fullName evidence="1">Copine C-terminal domain-containing protein</fullName>
    </recommendedName>
</protein>
<dbReference type="InterPro" id="IPR010734">
    <property type="entry name" value="Copine_C"/>
</dbReference>
<dbReference type="AlphaFoldDB" id="A0A8T1Q922"/>
<reference evidence="2" key="1">
    <citation type="submission" date="2020-12" db="EMBL/GenBank/DDBJ databases">
        <title>WGS assembly of Carya illinoinensis cv. Pawnee.</title>
        <authorList>
            <person name="Platts A."/>
            <person name="Shu S."/>
            <person name="Wright S."/>
            <person name="Barry K."/>
            <person name="Edger P."/>
            <person name="Pires J.C."/>
            <person name="Schmutz J."/>
        </authorList>
    </citation>
    <scope>NUCLEOTIDE SEQUENCE</scope>
    <source>
        <tissue evidence="2">Leaf</tissue>
    </source>
</reference>
<proteinExistence type="predicted"/>
<organism evidence="2 3">
    <name type="scientific">Carya illinoinensis</name>
    <name type="common">Pecan</name>
    <dbReference type="NCBI Taxonomy" id="32201"/>
    <lineage>
        <taxon>Eukaryota</taxon>
        <taxon>Viridiplantae</taxon>
        <taxon>Streptophyta</taxon>
        <taxon>Embryophyta</taxon>
        <taxon>Tracheophyta</taxon>
        <taxon>Spermatophyta</taxon>
        <taxon>Magnoliopsida</taxon>
        <taxon>eudicotyledons</taxon>
        <taxon>Gunneridae</taxon>
        <taxon>Pentapetalae</taxon>
        <taxon>rosids</taxon>
        <taxon>fabids</taxon>
        <taxon>Fagales</taxon>
        <taxon>Juglandaceae</taxon>
        <taxon>Carya</taxon>
    </lineage>
</organism>
<dbReference type="GO" id="GO:0004842">
    <property type="term" value="F:ubiquitin-protein transferase activity"/>
    <property type="evidence" value="ECO:0007669"/>
    <property type="project" value="TreeGrafter"/>
</dbReference>
<dbReference type="EMBL" id="CM031814">
    <property type="protein sequence ID" value="KAG6650875.1"/>
    <property type="molecule type" value="Genomic_DNA"/>
</dbReference>
<dbReference type="GO" id="GO:0005634">
    <property type="term" value="C:nucleus"/>
    <property type="evidence" value="ECO:0007669"/>
    <property type="project" value="TreeGrafter"/>
</dbReference>
<evidence type="ECO:0000313" key="2">
    <source>
        <dbReference type="EMBL" id="KAG6650875.1"/>
    </source>
</evidence>
<evidence type="ECO:0000313" key="3">
    <source>
        <dbReference type="Proteomes" id="UP000811609"/>
    </source>
</evidence>
<sequence length="52" mass="5863">MCLTTCSKYPLSIILVGVGDGPRDSMREFINSIPAHDFDKFHMYSQHCSSII</sequence>
<dbReference type="PANTHER" id="PTHR45751:SF38">
    <property type="entry name" value="E3 UBIQUITIN-PROTEIN LIGASE RGLG5-LIKE"/>
    <property type="match status" value="1"/>
</dbReference>
<dbReference type="Pfam" id="PF07002">
    <property type="entry name" value="Copine"/>
    <property type="match status" value="1"/>
</dbReference>
<dbReference type="GO" id="GO:0016567">
    <property type="term" value="P:protein ubiquitination"/>
    <property type="evidence" value="ECO:0007669"/>
    <property type="project" value="TreeGrafter"/>
</dbReference>
<feature type="domain" description="Copine C-terminal" evidence="1">
    <location>
        <begin position="4"/>
        <end position="29"/>
    </location>
</feature>
<accession>A0A8T1Q922</accession>
<evidence type="ECO:0000259" key="1">
    <source>
        <dbReference type="Pfam" id="PF07002"/>
    </source>
</evidence>